<dbReference type="PROSITE" id="PS00108">
    <property type="entry name" value="PROTEIN_KINASE_ST"/>
    <property type="match status" value="1"/>
</dbReference>
<keyword evidence="2" id="KW-0808">Transferase</keyword>
<evidence type="ECO:0000313" key="2">
    <source>
        <dbReference type="EMBL" id="KZV99705.1"/>
    </source>
</evidence>
<dbReference type="AlphaFoldDB" id="A0A165MSV9"/>
<keyword evidence="3" id="KW-1185">Reference proteome</keyword>
<dbReference type="InterPro" id="IPR051681">
    <property type="entry name" value="Ser/Thr_Kinases-Pseudokinases"/>
</dbReference>
<sequence length="315" mass="35822">MSATRASDAKASLDPWLETRGIRTLVKVRTVSMTVLAKGGSADVYKARWRGQWVVRKIFRGDPKANQKRIRRELENWRLVRHIHVQELLGVHWTGEVPALVSPFYEFTSLHAYIQYCLCYMTDIFVNRLKAELLCQVLRGLDYLHQHPCRPMVHGDIKASNIFVTKNGIAVIGDFGTCRAVTPRRAEAISRPWPHYAPVKGISPESSCSSALNLNGTLRWMAPELVIEEDPVHTVRTDIWAFGCLILEVMSGEAPFSGCNDVQVIIALSNPDSSVFGIWREEVAEEEDYMLKEQKKIREEIRLLKAKLRKLNAPQ</sequence>
<evidence type="ECO:0000313" key="3">
    <source>
        <dbReference type="Proteomes" id="UP000077266"/>
    </source>
</evidence>
<reference evidence="2 3" key="1">
    <citation type="journal article" date="2016" name="Mol. Biol. Evol.">
        <title>Comparative Genomics of Early-Diverging Mushroom-Forming Fungi Provides Insights into the Origins of Lignocellulose Decay Capabilities.</title>
        <authorList>
            <person name="Nagy L.G."/>
            <person name="Riley R."/>
            <person name="Tritt A."/>
            <person name="Adam C."/>
            <person name="Daum C."/>
            <person name="Floudas D."/>
            <person name="Sun H."/>
            <person name="Yadav J.S."/>
            <person name="Pangilinan J."/>
            <person name="Larsson K.H."/>
            <person name="Matsuura K."/>
            <person name="Barry K."/>
            <person name="Labutti K."/>
            <person name="Kuo R."/>
            <person name="Ohm R.A."/>
            <person name="Bhattacharya S.S."/>
            <person name="Shirouzu T."/>
            <person name="Yoshinaga Y."/>
            <person name="Martin F.M."/>
            <person name="Grigoriev I.V."/>
            <person name="Hibbett D.S."/>
        </authorList>
    </citation>
    <scope>NUCLEOTIDE SEQUENCE [LARGE SCALE GENOMIC DNA]</scope>
    <source>
        <strain evidence="2 3">HHB12029</strain>
    </source>
</reference>
<dbReference type="SUPFAM" id="SSF56112">
    <property type="entry name" value="Protein kinase-like (PK-like)"/>
    <property type="match status" value="1"/>
</dbReference>
<gene>
    <name evidence="2" type="ORF">EXIGLDRAFT_698004</name>
</gene>
<accession>A0A165MSV9</accession>
<feature type="domain" description="Protein kinase" evidence="1">
    <location>
        <begin position="30"/>
        <end position="315"/>
    </location>
</feature>
<dbReference type="InParanoid" id="A0A165MSV9"/>
<organism evidence="2 3">
    <name type="scientific">Exidia glandulosa HHB12029</name>
    <dbReference type="NCBI Taxonomy" id="1314781"/>
    <lineage>
        <taxon>Eukaryota</taxon>
        <taxon>Fungi</taxon>
        <taxon>Dikarya</taxon>
        <taxon>Basidiomycota</taxon>
        <taxon>Agaricomycotina</taxon>
        <taxon>Agaricomycetes</taxon>
        <taxon>Auriculariales</taxon>
        <taxon>Exidiaceae</taxon>
        <taxon>Exidia</taxon>
    </lineage>
</organism>
<protein>
    <submittedName>
        <fullName evidence="2">Kinase-like protein</fullName>
    </submittedName>
</protein>
<dbReference type="STRING" id="1314781.A0A165MSV9"/>
<dbReference type="SMART" id="SM00220">
    <property type="entry name" value="S_TKc"/>
    <property type="match status" value="1"/>
</dbReference>
<dbReference type="InterPro" id="IPR000719">
    <property type="entry name" value="Prot_kinase_dom"/>
</dbReference>
<dbReference type="OrthoDB" id="310217at2759"/>
<dbReference type="GO" id="GO:0005524">
    <property type="term" value="F:ATP binding"/>
    <property type="evidence" value="ECO:0007669"/>
    <property type="project" value="InterPro"/>
</dbReference>
<dbReference type="Proteomes" id="UP000077266">
    <property type="component" value="Unassembled WGS sequence"/>
</dbReference>
<dbReference type="Pfam" id="PF00069">
    <property type="entry name" value="Pkinase"/>
    <property type="match status" value="1"/>
</dbReference>
<name>A0A165MSV9_EXIGL</name>
<dbReference type="PROSITE" id="PS50011">
    <property type="entry name" value="PROTEIN_KINASE_DOM"/>
    <property type="match status" value="1"/>
</dbReference>
<dbReference type="CDD" id="cd00180">
    <property type="entry name" value="PKc"/>
    <property type="match status" value="1"/>
</dbReference>
<dbReference type="InterPro" id="IPR008271">
    <property type="entry name" value="Ser/Thr_kinase_AS"/>
</dbReference>
<dbReference type="Gene3D" id="1.10.510.10">
    <property type="entry name" value="Transferase(Phosphotransferase) domain 1"/>
    <property type="match status" value="1"/>
</dbReference>
<evidence type="ECO:0000259" key="1">
    <source>
        <dbReference type="PROSITE" id="PS50011"/>
    </source>
</evidence>
<dbReference type="InterPro" id="IPR011009">
    <property type="entry name" value="Kinase-like_dom_sf"/>
</dbReference>
<dbReference type="EMBL" id="KV425907">
    <property type="protein sequence ID" value="KZV99705.1"/>
    <property type="molecule type" value="Genomic_DNA"/>
</dbReference>
<proteinExistence type="predicted"/>
<dbReference type="GO" id="GO:0004674">
    <property type="term" value="F:protein serine/threonine kinase activity"/>
    <property type="evidence" value="ECO:0007669"/>
    <property type="project" value="TreeGrafter"/>
</dbReference>
<keyword evidence="2" id="KW-0418">Kinase</keyword>
<dbReference type="PANTHER" id="PTHR44329">
    <property type="entry name" value="SERINE/THREONINE-PROTEIN KINASE TNNI3K-RELATED"/>
    <property type="match status" value="1"/>
</dbReference>